<dbReference type="PANTHER" id="PTHR11799">
    <property type="entry name" value="PARAOXONASE"/>
    <property type="match status" value="1"/>
</dbReference>
<dbReference type="InterPro" id="IPR013658">
    <property type="entry name" value="SGL"/>
</dbReference>
<dbReference type="PANTHER" id="PTHR11799:SF12">
    <property type="entry name" value="PARAOXONASE-RELATED"/>
    <property type="match status" value="1"/>
</dbReference>
<dbReference type="InterPro" id="IPR051288">
    <property type="entry name" value="Serum_paraoxonase/arylesterase"/>
</dbReference>
<comment type="caution">
    <text evidence="2">The sequence shown here is derived from an EMBL/GenBank/DDBJ whole genome shotgun (WGS) entry which is preliminary data.</text>
</comment>
<protein>
    <recommendedName>
        <fullName evidence="1">SMP-30/Gluconolactonase/LRE-like region domain-containing protein</fullName>
    </recommendedName>
</protein>
<evidence type="ECO:0000313" key="2">
    <source>
        <dbReference type="EMBL" id="TCD65610.1"/>
    </source>
</evidence>
<evidence type="ECO:0000313" key="3">
    <source>
        <dbReference type="Proteomes" id="UP000292702"/>
    </source>
</evidence>
<keyword evidence="3" id="KW-1185">Reference proteome</keyword>
<reference evidence="2 3" key="1">
    <citation type="submission" date="2018-11" db="EMBL/GenBank/DDBJ databases">
        <title>Genome assembly of Steccherinum ochraceum LE-BIN_3174, the white-rot fungus of the Steccherinaceae family (The Residual Polyporoid clade, Polyporales, Basidiomycota).</title>
        <authorList>
            <person name="Fedorova T.V."/>
            <person name="Glazunova O.A."/>
            <person name="Landesman E.O."/>
            <person name="Moiseenko K.V."/>
            <person name="Psurtseva N.V."/>
            <person name="Savinova O.S."/>
            <person name="Shakhova N.V."/>
            <person name="Tyazhelova T.V."/>
            <person name="Vasina D.V."/>
        </authorList>
    </citation>
    <scope>NUCLEOTIDE SEQUENCE [LARGE SCALE GENOMIC DNA]</scope>
    <source>
        <strain evidence="2 3">LE-BIN_3174</strain>
    </source>
</reference>
<name>A0A4R0RC58_9APHY</name>
<proteinExistence type="predicted"/>
<dbReference type="Proteomes" id="UP000292702">
    <property type="component" value="Unassembled WGS sequence"/>
</dbReference>
<gene>
    <name evidence="2" type="ORF">EIP91_002457</name>
</gene>
<dbReference type="Gene3D" id="2.120.10.30">
    <property type="entry name" value="TolB, C-terminal domain"/>
    <property type="match status" value="1"/>
</dbReference>
<accession>A0A4R0RC58</accession>
<feature type="domain" description="SMP-30/Gluconolactonase/LRE-like region" evidence="1">
    <location>
        <begin position="156"/>
        <end position="317"/>
    </location>
</feature>
<organism evidence="2 3">
    <name type="scientific">Steccherinum ochraceum</name>
    <dbReference type="NCBI Taxonomy" id="92696"/>
    <lineage>
        <taxon>Eukaryota</taxon>
        <taxon>Fungi</taxon>
        <taxon>Dikarya</taxon>
        <taxon>Basidiomycota</taxon>
        <taxon>Agaricomycotina</taxon>
        <taxon>Agaricomycetes</taxon>
        <taxon>Polyporales</taxon>
        <taxon>Steccherinaceae</taxon>
        <taxon>Steccherinum</taxon>
    </lineage>
</organism>
<dbReference type="AlphaFoldDB" id="A0A4R0RC58"/>
<dbReference type="SUPFAM" id="SSF63829">
    <property type="entry name" value="Calcium-dependent phosphotriesterase"/>
    <property type="match status" value="1"/>
</dbReference>
<dbReference type="InterPro" id="IPR011042">
    <property type="entry name" value="6-blade_b-propeller_TolB-like"/>
</dbReference>
<dbReference type="Pfam" id="PF08450">
    <property type="entry name" value="SGL"/>
    <property type="match status" value="1"/>
</dbReference>
<sequence>MGASFPVVLVVLVAVLGSLYQLVLTPVLTISGVLRQVDPLNNEGCRFVPELEGCEKMVHLPQSNLLYLACSRIASRPYWMPPSGHLNASSKALDDHIAMYNLDTGKVTRLAIESDYIARRGLQVHGMDVVASTSDPTRLFVYAVNHREPLTGDPALTGADSAIEVFSTTAGSSSMEYISTVEDSLILTPNDIAGFPDGKSFYFTNDHSVKLGMYRKLETFMGLASTNVGYCHVDHGCKVVARNIRGANGIAKGRNETVFVASLGGGIYVMNQQADHTLSHRDTIPSGGLPIDNISVDQDGAVWAAMFPRGIEIVKRFADMSKDAASSAWRFSKNVDWSSNQKYVAERFFEDAGPIAQGTTTVVHLPERRELYLTSAVATHMTICKI</sequence>
<evidence type="ECO:0000259" key="1">
    <source>
        <dbReference type="Pfam" id="PF08450"/>
    </source>
</evidence>
<dbReference type="OrthoDB" id="5307922at2759"/>
<dbReference type="EMBL" id="RWJN01000172">
    <property type="protein sequence ID" value="TCD65610.1"/>
    <property type="molecule type" value="Genomic_DNA"/>
</dbReference>